<reference evidence="2 3" key="1">
    <citation type="submission" date="2023-03" db="EMBL/GenBank/DDBJ databases">
        <title>Genome insight into feeding habits of ladybird beetles.</title>
        <authorList>
            <person name="Li H.-S."/>
            <person name="Huang Y.-H."/>
            <person name="Pang H."/>
        </authorList>
    </citation>
    <scope>NUCLEOTIDE SEQUENCE [LARGE SCALE GENOMIC DNA]</scope>
    <source>
        <strain evidence="2">SYSU_2023b</strain>
        <tissue evidence="2">Whole body</tissue>
    </source>
</reference>
<dbReference type="AlphaFoldDB" id="A0AAW1TK77"/>
<accession>A0AAW1TK77</accession>
<comment type="caution">
    <text evidence="2">The sequence shown here is derived from an EMBL/GenBank/DDBJ whole genome shotgun (WGS) entry which is preliminary data.</text>
</comment>
<keyword evidence="3" id="KW-1185">Reference proteome</keyword>
<dbReference type="EMBL" id="JARQZJ010000006">
    <property type="protein sequence ID" value="KAK9871602.1"/>
    <property type="molecule type" value="Genomic_DNA"/>
</dbReference>
<evidence type="ECO:0000256" key="1">
    <source>
        <dbReference type="SAM" id="MobiDB-lite"/>
    </source>
</evidence>
<sequence>MNVKFSKGYIPPSWLKNGEPETPYCPYEKKPHISRQIGHCYQLFRRKLCPMRNPLQASRSSVPPEIDDQPGPYNIRILPQKNVQPEPVTITTSTLVRISEQPHQSAIDQGNVSQAATLTINSGKELQSTPEKTNA</sequence>
<protein>
    <submittedName>
        <fullName evidence="2">Uncharacterized protein</fullName>
    </submittedName>
</protein>
<evidence type="ECO:0000313" key="3">
    <source>
        <dbReference type="Proteomes" id="UP001431783"/>
    </source>
</evidence>
<name>A0AAW1TK77_9CUCU</name>
<proteinExistence type="predicted"/>
<evidence type="ECO:0000313" key="2">
    <source>
        <dbReference type="EMBL" id="KAK9871602.1"/>
    </source>
</evidence>
<gene>
    <name evidence="2" type="ORF">WA026_012982</name>
</gene>
<organism evidence="2 3">
    <name type="scientific">Henosepilachna vigintioctopunctata</name>
    <dbReference type="NCBI Taxonomy" id="420089"/>
    <lineage>
        <taxon>Eukaryota</taxon>
        <taxon>Metazoa</taxon>
        <taxon>Ecdysozoa</taxon>
        <taxon>Arthropoda</taxon>
        <taxon>Hexapoda</taxon>
        <taxon>Insecta</taxon>
        <taxon>Pterygota</taxon>
        <taxon>Neoptera</taxon>
        <taxon>Endopterygota</taxon>
        <taxon>Coleoptera</taxon>
        <taxon>Polyphaga</taxon>
        <taxon>Cucujiformia</taxon>
        <taxon>Coccinelloidea</taxon>
        <taxon>Coccinellidae</taxon>
        <taxon>Epilachninae</taxon>
        <taxon>Epilachnini</taxon>
        <taxon>Henosepilachna</taxon>
    </lineage>
</organism>
<feature type="region of interest" description="Disordered" evidence="1">
    <location>
        <begin position="55"/>
        <end position="74"/>
    </location>
</feature>
<dbReference type="Proteomes" id="UP001431783">
    <property type="component" value="Unassembled WGS sequence"/>
</dbReference>